<comment type="caution">
    <text evidence="1">The sequence shown here is derived from an EMBL/GenBank/DDBJ whole genome shotgun (WGS) entry which is preliminary data.</text>
</comment>
<dbReference type="AlphaFoldDB" id="A0A0F9TW36"/>
<dbReference type="EMBL" id="LAZR01000975">
    <property type="protein sequence ID" value="KKN53356.1"/>
    <property type="molecule type" value="Genomic_DNA"/>
</dbReference>
<sequence length="101" mass="12055">MVETKIGKCGCKIFHVSRFEGLYCFEYCCNCCPDKYNSPCQNEKKEGTLFENLVKYDNTQKEFDDEFDLNLNVEMKRVQDLEEYDPQTQNIIINFLFFFRG</sequence>
<organism evidence="1">
    <name type="scientific">marine sediment metagenome</name>
    <dbReference type="NCBI Taxonomy" id="412755"/>
    <lineage>
        <taxon>unclassified sequences</taxon>
        <taxon>metagenomes</taxon>
        <taxon>ecological metagenomes</taxon>
    </lineage>
</organism>
<evidence type="ECO:0000313" key="1">
    <source>
        <dbReference type="EMBL" id="KKN53356.1"/>
    </source>
</evidence>
<accession>A0A0F9TW36</accession>
<protein>
    <submittedName>
        <fullName evidence="1">Uncharacterized protein</fullName>
    </submittedName>
</protein>
<reference evidence="1" key="1">
    <citation type="journal article" date="2015" name="Nature">
        <title>Complex archaea that bridge the gap between prokaryotes and eukaryotes.</title>
        <authorList>
            <person name="Spang A."/>
            <person name="Saw J.H."/>
            <person name="Jorgensen S.L."/>
            <person name="Zaremba-Niedzwiedzka K."/>
            <person name="Martijn J."/>
            <person name="Lind A.E."/>
            <person name="van Eijk R."/>
            <person name="Schleper C."/>
            <person name="Guy L."/>
            <person name="Ettema T.J."/>
        </authorList>
    </citation>
    <scope>NUCLEOTIDE SEQUENCE</scope>
</reference>
<gene>
    <name evidence="1" type="ORF">LCGC14_0603260</name>
</gene>
<name>A0A0F9TW36_9ZZZZ</name>
<proteinExistence type="predicted"/>